<feature type="domain" description="DUF6699" evidence="3">
    <location>
        <begin position="234"/>
        <end position="389"/>
    </location>
</feature>
<gene>
    <name evidence="4" type="ORF">GALMADRAFT_214193</name>
</gene>
<evidence type="ECO:0000313" key="4">
    <source>
        <dbReference type="EMBL" id="KDR70798.1"/>
    </source>
</evidence>
<proteinExistence type="predicted"/>
<keyword evidence="5" id="KW-1185">Reference proteome</keyword>
<feature type="compositionally biased region" description="Basic and acidic residues" evidence="1">
    <location>
        <begin position="173"/>
        <end position="182"/>
    </location>
</feature>
<reference evidence="5" key="1">
    <citation type="journal article" date="2014" name="Proc. Natl. Acad. Sci. U.S.A.">
        <title>Extensive sampling of basidiomycete genomes demonstrates inadequacy of the white-rot/brown-rot paradigm for wood decay fungi.</title>
        <authorList>
            <person name="Riley R."/>
            <person name="Salamov A.A."/>
            <person name="Brown D.W."/>
            <person name="Nagy L.G."/>
            <person name="Floudas D."/>
            <person name="Held B.W."/>
            <person name="Levasseur A."/>
            <person name="Lombard V."/>
            <person name="Morin E."/>
            <person name="Otillar R."/>
            <person name="Lindquist E.A."/>
            <person name="Sun H."/>
            <person name="LaButti K.M."/>
            <person name="Schmutz J."/>
            <person name="Jabbour D."/>
            <person name="Luo H."/>
            <person name="Baker S.E."/>
            <person name="Pisabarro A.G."/>
            <person name="Walton J.D."/>
            <person name="Blanchette R.A."/>
            <person name="Henrissat B."/>
            <person name="Martin F."/>
            <person name="Cullen D."/>
            <person name="Hibbett D.S."/>
            <person name="Grigoriev I.V."/>
        </authorList>
    </citation>
    <scope>NUCLEOTIDE SEQUENCE [LARGE SCALE GENOMIC DNA]</scope>
    <source>
        <strain evidence="5">CBS 339.88</strain>
    </source>
</reference>
<feature type="compositionally biased region" description="Polar residues" evidence="1">
    <location>
        <begin position="108"/>
        <end position="117"/>
    </location>
</feature>
<feature type="region of interest" description="Disordered" evidence="1">
    <location>
        <begin position="98"/>
        <end position="117"/>
    </location>
</feature>
<dbReference type="HOGENOM" id="CLU_669107_0_0_1"/>
<feature type="region of interest" description="Disordered" evidence="1">
    <location>
        <begin position="144"/>
        <end position="202"/>
    </location>
</feature>
<name>A0A067SVJ4_GALM3</name>
<evidence type="ECO:0000256" key="2">
    <source>
        <dbReference type="SAM" id="SignalP"/>
    </source>
</evidence>
<dbReference type="OrthoDB" id="3241567at2759"/>
<evidence type="ECO:0000313" key="5">
    <source>
        <dbReference type="Proteomes" id="UP000027222"/>
    </source>
</evidence>
<dbReference type="Pfam" id="PF20415">
    <property type="entry name" value="DUF6699"/>
    <property type="match status" value="1"/>
</dbReference>
<dbReference type="EMBL" id="KL142395">
    <property type="protein sequence ID" value="KDR70798.1"/>
    <property type="molecule type" value="Genomic_DNA"/>
</dbReference>
<feature type="chain" id="PRO_5001646190" description="DUF6699 domain-containing protein" evidence="2">
    <location>
        <begin position="21"/>
        <end position="411"/>
    </location>
</feature>
<accession>A0A067SVJ4</accession>
<feature type="signal peptide" evidence="2">
    <location>
        <begin position="1"/>
        <end position="20"/>
    </location>
</feature>
<dbReference type="Proteomes" id="UP000027222">
    <property type="component" value="Unassembled WGS sequence"/>
</dbReference>
<feature type="compositionally biased region" description="Polar residues" evidence="1">
    <location>
        <begin position="144"/>
        <end position="157"/>
    </location>
</feature>
<evidence type="ECO:0000259" key="3">
    <source>
        <dbReference type="Pfam" id="PF20415"/>
    </source>
</evidence>
<keyword evidence="2" id="KW-0732">Signal</keyword>
<protein>
    <recommendedName>
        <fullName evidence="3">DUF6699 domain-containing protein</fullName>
    </recommendedName>
</protein>
<dbReference type="AlphaFoldDB" id="A0A067SVJ4"/>
<dbReference type="InterPro" id="IPR046522">
    <property type="entry name" value="DUF6699"/>
</dbReference>
<organism evidence="4 5">
    <name type="scientific">Galerina marginata (strain CBS 339.88)</name>
    <dbReference type="NCBI Taxonomy" id="685588"/>
    <lineage>
        <taxon>Eukaryota</taxon>
        <taxon>Fungi</taxon>
        <taxon>Dikarya</taxon>
        <taxon>Basidiomycota</taxon>
        <taxon>Agaricomycotina</taxon>
        <taxon>Agaricomycetes</taxon>
        <taxon>Agaricomycetidae</taxon>
        <taxon>Agaricales</taxon>
        <taxon>Agaricineae</taxon>
        <taxon>Strophariaceae</taxon>
        <taxon>Galerina</taxon>
    </lineage>
</organism>
<sequence length="411" mass="46178">MSSLAAVIGFLFRKFCGVMSRLCTSTRPQPVQQVHHTYATASLDQLPSSGTSVYPPGYFANRAPQWNHNHSSTALHGHQYPYSHDYASATPNSVPLYYQPPLRPHFSPPSQHSKQSYPITHAPAQFSHPQSYLPQSRSWIQAPSNGLSPATVSLTRNRSSDRVNDTDDWEEDLAVRGQRERGSQTSVLSRPQRALRPSHATAQVAADSDRGVRTVCYELIPVLVSTVTQYPSVDWNITYPPTLSHMLIEDQKKIPLDMNHKAIVPAVDGLYIKASKVSPLSLVIERWGPIIVDSREKKSKTVTVGHVLESIYAYFNTCMTVDEMKQVQAESELPTKLAVIKSRTKRWKDVQVDPDVPDKDKDSIMEDIGRDPTRADFLHGYFHYAGLQMLDDFPQTRTLLLTLENPAHVRP</sequence>
<evidence type="ECO:0000256" key="1">
    <source>
        <dbReference type="SAM" id="MobiDB-lite"/>
    </source>
</evidence>